<accession>A0A0U1NKV1</accession>
<dbReference type="Pfam" id="PF11233">
    <property type="entry name" value="DUF3035"/>
    <property type="match status" value="1"/>
</dbReference>
<protein>
    <recommendedName>
        <fullName evidence="3">Beta-barrel assembly machine subunit BamF</fullName>
    </recommendedName>
</protein>
<dbReference type="EMBL" id="CVQV01000005">
    <property type="protein sequence ID" value="CRK75347.1"/>
    <property type="molecule type" value="Genomic_DNA"/>
</dbReference>
<reference evidence="1 2" key="1">
    <citation type="submission" date="2015-04" db="EMBL/GenBank/DDBJ databases">
        <authorList>
            <person name="Syromyatnikov M.Y."/>
            <person name="Popov V.N."/>
        </authorList>
    </citation>
    <scope>NUCLEOTIDE SEQUENCE [LARGE SCALE GENOMIC DNA]</scope>
    <source>
        <strain evidence="1 2">CECT 5292</strain>
    </source>
</reference>
<sequence length="176" mass="18849">MGYLIKATILMIVTTLALAGCERGEPRLLNLKKSQSGPDEFAILPNKPLQEPASFAELPTPTLGQSNLADPTPFRDAVATLGGSPQRMNADGRAGDSAVLAHAGRYGTDANIRSTLAASDLEFRKANRGRLLERAANVNVYFKAYAQQALDQHAELARLRSAGVRTPAAPLLPRDE</sequence>
<evidence type="ECO:0000313" key="2">
    <source>
        <dbReference type="Proteomes" id="UP000048949"/>
    </source>
</evidence>
<dbReference type="AlphaFoldDB" id="A0A0U1NKV1"/>
<gene>
    <name evidence="1" type="ORF">NIG5292_01391</name>
</gene>
<proteinExistence type="predicted"/>
<evidence type="ECO:0008006" key="3">
    <source>
        <dbReference type="Google" id="ProtNLM"/>
    </source>
</evidence>
<keyword evidence="2" id="KW-1185">Reference proteome</keyword>
<dbReference type="Proteomes" id="UP000048949">
    <property type="component" value="Unassembled WGS sequence"/>
</dbReference>
<dbReference type="RefSeq" id="WP_048598728.1">
    <property type="nucleotide sequence ID" value="NZ_CBFHGK010000002.1"/>
</dbReference>
<organism evidence="1 2">
    <name type="scientific">Nereida ignava</name>
    <dbReference type="NCBI Taxonomy" id="282199"/>
    <lineage>
        <taxon>Bacteria</taxon>
        <taxon>Pseudomonadati</taxon>
        <taxon>Pseudomonadota</taxon>
        <taxon>Alphaproteobacteria</taxon>
        <taxon>Rhodobacterales</taxon>
        <taxon>Roseobacteraceae</taxon>
        <taxon>Nereida</taxon>
    </lineage>
</organism>
<name>A0A0U1NKV1_9RHOB</name>
<dbReference type="InterPro" id="IPR021395">
    <property type="entry name" value="DUF3035"/>
</dbReference>
<evidence type="ECO:0000313" key="1">
    <source>
        <dbReference type="EMBL" id="CRK75347.1"/>
    </source>
</evidence>
<dbReference type="STRING" id="282199.GCA_001049735_01390"/>
<dbReference type="PROSITE" id="PS51257">
    <property type="entry name" value="PROKAR_LIPOPROTEIN"/>
    <property type="match status" value="1"/>
</dbReference>
<dbReference type="OrthoDB" id="7876689at2"/>